<protein>
    <recommendedName>
        <fullName evidence="3">MerR family transcriptional regulator</fullName>
    </recommendedName>
</protein>
<sequence length="102" mass="12167">MEYLPLEEIAKKAGLKDEMAAEYLRDYEEFVNFQKSGDLILYSSDLIKLLERVDKLKEDDLTADQVKEIIKKEFFMEDTKNKENSSPWWERIFRNFRSCSGD</sequence>
<dbReference type="Proteomes" id="UP000285138">
    <property type="component" value="Unassembled WGS sequence"/>
</dbReference>
<accession>A0A424YI24</accession>
<name>A0A424YI24_9FIRM</name>
<reference evidence="1 2" key="1">
    <citation type="submission" date="2018-08" db="EMBL/GenBank/DDBJ databases">
        <title>The metabolism and importance of syntrophic acetate oxidation coupled to methane or sulfide production in haloalkaline environments.</title>
        <authorList>
            <person name="Timmers P.H.A."/>
            <person name="Vavourakis C.D."/>
            <person name="Sorokin D.Y."/>
            <person name="Sinninghe Damste J.S."/>
            <person name="Muyzer G."/>
            <person name="Stams A.J.M."/>
            <person name="Plugge C.M."/>
        </authorList>
    </citation>
    <scope>NUCLEOTIDE SEQUENCE [LARGE SCALE GENOMIC DNA]</scope>
    <source>
        <strain evidence="1">MSAO_Bac1</strain>
    </source>
</reference>
<dbReference type="AlphaFoldDB" id="A0A424YI24"/>
<dbReference type="EMBL" id="QZAA01000047">
    <property type="protein sequence ID" value="RQD77913.1"/>
    <property type="molecule type" value="Genomic_DNA"/>
</dbReference>
<evidence type="ECO:0008006" key="3">
    <source>
        <dbReference type="Google" id="ProtNLM"/>
    </source>
</evidence>
<evidence type="ECO:0000313" key="1">
    <source>
        <dbReference type="EMBL" id="RQD77913.1"/>
    </source>
</evidence>
<gene>
    <name evidence="1" type="ORF">D5R97_01380</name>
</gene>
<comment type="caution">
    <text evidence="1">The sequence shown here is derived from an EMBL/GenBank/DDBJ whole genome shotgun (WGS) entry which is preliminary data.</text>
</comment>
<organism evidence="1 2">
    <name type="scientific">Candidatus Syntrophonatronum acetioxidans</name>
    <dbReference type="NCBI Taxonomy" id="1795816"/>
    <lineage>
        <taxon>Bacteria</taxon>
        <taxon>Bacillati</taxon>
        <taxon>Bacillota</taxon>
        <taxon>Clostridia</taxon>
        <taxon>Eubacteriales</taxon>
        <taxon>Syntrophomonadaceae</taxon>
        <taxon>Candidatus Syntrophonatronum</taxon>
    </lineage>
</organism>
<proteinExistence type="predicted"/>
<evidence type="ECO:0000313" key="2">
    <source>
        <dbReference type="Proteomes" id="UP000285138"/>
    </source>
</evidence>